<protein>
    <submittedName>
        <fullName evidence="3">Isochorismatase family protein</fullName>
    </submittedName>
</protein>
<organism evidence="3 4">
    <name type="scientific">Nocardia speluncae</name>
    <dbReference type="NCBI Taxonomy" id="419477"/>
    <lineage>
        <taxon>Bacteria</taxon>
        <taxon>Bacillati</taxon>
        <taxon>Actinomycetota</taxon>
        <taxon>Actinomycetes</taxon>
        <taxon>Mycobacteriales</taxon>
        <taxon>Nocardiaceae</taxon>
        <taxon>Nocardia</taxon>
    </lineage>
</organism>
<dbReference type="RefSeq" id="WP_068047843.1">
    <property type="nucleotide sequence ID" value="NZ_JAAXOO010000005.1"/>
</dbReference>
<comment type="caution">
    <text evidence="3">The sequence shown here is derived from an EMBL/GenBank/DDBJ whole genome shotgun (WGS) entry which is preliminary data.</text>
</comment>
<dbReference type="Pfam" id="PF00857">
    <property type="entry name" value="Isochorismatase"/>
    <property type="match status" value="1"/>
</dbReference>
<dbReference type="Proteomes" id="UP000565715">
    <property type="component" value="Unassembled WGS sequence"/>
</dbReference>
<evidence type="ECO:0000313" key="3">
    <source>
        <dbReference type="EMBL" id="NKY35606.1"/>
    </source>
</evidence>
<dbReference type="Gene3D" id="3.40.50.850">
    <property type="entry name" value="Isochorismatase-like"/>
    <property type="match status" value="1"/>
</dbReference>
<dbReference type="SUPFAM" id="SSF52499">
    <property type="entry name" value="Isochorismatase-like hydrolases"/>
    <property type="match status" value="1"/>
</dbReference>
<keyword evidence="4" id="KW-1185">Reference proteome</keyword>
<evidence type="ECO:0000259" key="2">
    <source>
        <dbReference type="Pfam" id="PF00857"/>
    </source>
</evidence>
<dbReference type="InterPro" id="IPR050272">
    <property type="entry name" value="Isochorismatase-like_hydrls"/>
</dbReference>
<dbReference type="AlphaFoldDB" id="A0A846XLS7"/>
<proteinExistence type="predicted"/>
<accession>A0A846XLS7</accession>
<dbReference type="PANTHER" id="PTHR43540:SF1">
    <property type="entry name" value="ISOCHORISMATASE HYDROLASE"/>
    <property type="match status" value="1"/>
</dbReference>
<feature type="domain" description="Isochorismatase-like" evidence="2">
    <location>
        <begin position="38"/>
        <end position="221"/>
    </location>
</feature>
<gene>
    <name evidence="3" type="ORF">HGA13_21390</name>
</gene>
<name>A0A846XLS7_9NOCA</name>
<evidence type="ECO:0000256" key="1">
    <source>
        <dbReference type="ARBA" id="ARBA00022801"/>
    </source>
</evidence>
<reference evidence="3 4" key="1">
    <citation type="submission" date="2020-04" db="EMBL/GenBank/DDBJ databases">
        <title>MicrobeNet Type strains.</title>
        <authorList>
            <person name="Nicholson A.C."/>
        </authorList>
    </citation>
    <scope>NUCLEOTIDE SEQUENCE [LARGE SCALE GENOMIC DNA]</scope>
    <source>
        <strain evidence="3 4">DSM 45078</strain>
    </source>
</reference>
<keyword evidence="1" id="KW-0378">Hydrolase</keyword>
<dbReference type="InterPro" id="IPR000868">
    <property type="entry name" value="Isochorismatase-like_dom"/>
</dbReference>
<dbReference type="InterPro" id="IPR036380">
    <property type="entry name" value="Isochorismatase-like_sf"/>
</dbReference>
<sequence length="238" mass="25657">MTDQPWSAGGAGAVDAETLKRYELAGFGKPVGLGERPALLIIDVQYRTVGTERVPFEQAVTEFPTAVGEVAWDAVDRIAELLAVFRANNWPVLYPYVAPKQSYDTGTLGAKVPAIMSIPARGYDFAEPIAPAQGDVLLPKRHPSAFFGTPLTSYLIDRAVDSLVITGCSTSGCVRSSVVDAFAYNFKVTVPADAVYDRSPLVHEVNLFDMAQKYADVTTTPELVDRLRALGSAEAVSR</sequence>
<dbReference type="PANTHER" id="PTHR43540">
    <property type="entry name" value="PEROXYUREIDOACRYLATE/UREIDOACRYLATE AMIDOHYDROLASE-RELATED"/>
    <property type="match status" value="1"/>
</dbReference>
<evidence type="ECO:0000313" key="4">
    <source>
        <dbReference type="Proteomes" id="UP000565715"/>
    </source>
</evidence>
<dbReference type="EMBL" id="JAAXOO010000005">
    <property type="protein sequence ID" value="NKY35606.1"/>
    <property type="molecule type" value="Genomic_DNA"/>
</dbReference>
<dbReference type="GO" id="GO:0016787">
    <property type="term" value="F:hydrolase activity"/>
    <property type="evidence" value="ECO:0007669"/>
    <property type="project" value="UniProtKB-KW"/>
</dbReference>